<evidence type="ECO:0000256" key="1">
    <source>
        <dbReference type="SAM" id="Phobius"/>
    </source>
</evidence>
<proteinExistence type="predicted"/>
<dbReference type="PANTHER" id="PTHR34351">
    <property type="entry name" value="SLR1927 PROTEIN-RELATED"/>
    <property type="match status" value="1"/>
</dbReference>
<feature type="domain" description="DUF58" evidence="2">
    <location>
        <begin position="206"/>
        <end position="254"/>
    </location>
</feature>
<comment type="caution">
    <text evidence="3">The sequence shown here is derived from an EMBL/GenBank/DDBJ whole genome shotgun (WGS) entry which is preliminary data.</text>
</comment>
<feature type="transmembrane region" description="Helical" evidence="1">
    <location>
        <begin position="48"/>
        <end position="67"/>
    </location>
</feature>
<organism evidence="3 4">
    <name type="scientific">Candidatus Muproteobacteria bacterium RIFCSPLOWO2_01_FULL_60_18</name>
    <dbReference type="NCBI Taxonomy" id="1817768"/>
    <lineage>
        <taxon>Bacteria</taxon>
        <taxon>Pseudomonadati</taxon>
        <taxon>Pseudomonadota</taxon>
        <taxon>Candidatus Muproteobacteria</taxon>
    </lineage>
</organism>
<dbReference type="EMBL" id="MFTC01000003">
    <property type="protein sequence ID" value="OGI52908.1"/>
    <property type="molecule type" value="Genomic_DNA"/>
</dbReference>
<dbReference type="InterPro" id="IPR002881">
    <property type="entry name" value="DUF58"/>
</dbReference>
<accession>A0A1F6U6D3</accession>
<keyword evidence="1" id="KW-0472">Membrane</keyword>
<keyword evidence="1" id="KW-0812">Transmembrane</keyword>
<dbReference type="PANTHER" id="PTHR34351:SF1">
    <property type="entry name" value="SLR1927 PROTEIN"/>
    <property type="match status" value="1"/>
</dbReference>
<dbReference type="Proteomes" id="UP000179037">
    <property type="component" value="Unassembled WGS sequence"/>
</dbReference>
<dbReference type="STRING" id="1817768.A3A87_06315"/>
<gene>
    <name evidence="3" type="ORF">A3A87_06315</name>
</gene>
<reference evidence="3 4" key="1">
    <citation type="journal article" date="2016" name="Nat. Commun.">
        <title>Thousands of microbial genomes shed light on interconnected biogeochemical processes in an aquifer system.</title>
        <authorList>
            <person name="Anantharaman K."/>
            <person name="Brown C.T."/>
            <person name="Hug L.A."/>
            <person name="Sharon I."/>
            <person name="Castelle C.J."/>
            <person name="Probst A.J."/>
            <person name="Thomas B.C."/>
            <person name="Singh A."/>
            <person name="Wilkins M.J."/>
            <person name="Karaoz U."/>
            <person name="Brodie E.L."/>
            <person name="Williams K.H."/>
            <person name="Hubbard S.S."/>
            <person name="Banfield J.F."/>
        </authorList>
    </citation>
    <scope>NUCLEOTIDE SEQUENCE [LARGE SCALE GENOMIC DNA]</scope>
</reference>
<dbReference type="AlphaFoldDB" id="A0A1F6U6D3"/>
<name>A0A1F6U6D3_9PROT</name>
<evidence type="ECO:0000313" key="3">
    <source>
        <dbReference type="EMBL" id="OGI52908.1"/>
    </source>
</evidence>
<feature type="transmembrane region" description="Helical" evidence="1">
    <location>
        <begin position="20"/>
        <end position="42"/>
    </location>
</feature>
<dbReference type="Pfam" id="PF01882">
    <property type="entry name" value="DUF58"/>
    <property type="match status" value="1"/>
</dbReference>
<evidence type="ECO:0000313" key="4">
    <source>
        <dbReference type="Proteomes" id="UP000179037"/>
    </source>
</evidence>
<evidence type="ECO:0000259" key="2">
    <source>
        <dbReference type="Pfam" id="PF01882"/>
    </source>
</evidence>
<protein>
    <recommendedName>
        <fullName evidence="2">DUF58 domain-containing protein</fullName>
    </recommendedName>
</protein>
<sequence>MIFMSVLPNNSVILGRRQLFMLPTRFGLLFAALLVVQLLAAINYSNGLAYALTFLLGSLAVVSMLYTHRNLLRLRLSASACAPVFADEIATFRIHLTNDSDTPRFGIAVMNGKKEIARVDIPARGSADVNLSVAAVKRGWLMLPELIVTTQFPLGLLYSWSRRLALHHSCLVYPRPAHPTPLQTLAVESLEAVSGLKAGGDDYIGAREFHPGDSPRHVDWKAVARGESWHVKQFGAGYQATAWLDWDTLEGLDTETRLSVLTRWVLDAEHDGMLYGLRLPEQTLNPSNGEAHQHECLKHLALFGLKP</sequence>
<keyword evidence="1" id="KW-1133">Transmembrane helix</keyword>